<keyword evidence="2" id="KW-1185">Reference proteome</keyword>
<feature type="non-terminal residue" evidence="1">
    <location>
        <position position="61"/>
    </location>
</feature>
<evidence type="ECO:0000313" key="1">
    <source>
        <dbReference type="EMBL" id="KAJ7662492.1"/>
    </source>
</evidence>
<evidence type="ECO:0000313" key="2">
    <source>
        <dbReference type="Proteomes" id="UP001221757"/>
    </source>
</evidence>
<reference evidence="1" key="1">
    <citation type="submission" date="2023-03" db="EMBL/GenBank/DDBJ databases">
        <title>Massive genome expansion in bonnet fungi (Mycena s.s.) driven by repeated elements and novel gene families across ecological guilds.</title>
        <authorList>
            <consortium name="Lawrence Berkeley National Laboratory"/>
            <person name="Harder C.B."/>
            <person name="Miyauchi S."/>
            <person name="Viragh M."/>
            <person name="Kuo A."/>
            <person name="Thoen E."/>
            <person name="Andreopoulos B."/>
            <person name="Lu D."/>
            <person name="Skrede I."/>
            <person name="Drula E."/>
            <person name="Henrissat B."/>
            <person name="Morin E."/>
            <person name="Kohler A."/>
            <person name="Barry K."/>
            <person name="LaButti K."/>
            <person name="Morin E."/>
            <person name="Salamov A."/>
            <person name="Lipzen A."/>
            <person name="Mereny Z."/>
            <person name="Hegedus B."/>
            <person name="Baldrian P."/>
            <person name="Stursova M."/>
            <person name="Weitz H."/>
            <person name="Taylor A."/>
            <person name="Grigoriev I.V."/>
            <person name="Nagy L.G."/>
            <person name="Martin F."/>
            <person name="Kauserud H."/>
        </authorList>
    </citation>
    <scope>NUCLEOTIDE SEQUENCE</scope>
    <source>
        <strain evidence="1">CBHHK067</strain>
    </source>
</reference>
<comment type="caution">
    <text evidence="1">The sequence shown here is derived from an EMBL/GenBank/DDBJ whole genome shotgun (WGS) entry which is preliminary data.</text>
</comment>
<protein>
    <submittedName>
        <fullName evidence="1">Uncharacterized protein</fullName>
    </submittedName>
</protein>
<dbReference type="Proteomes" id="UP001221757">
    <property type="component" value="Unassembled WGS sequence"/>
</dbReference>
<organism evidence="1 2">
    <name type="scientific">Mycena rosella</name>
    <name type="common">Pink bonnet</name>
    <name type="synonym">Agaricus rosellus</name>
    <dbReference type="NCBI Taxonomy" id="1033263"/>
    <lineage>
        <taxon>Eukaryota</taxon>
        <taxon>Fungi</taxon>
        <taxon>Dikarya</taxon>
        <taxon>Basidiomycota</taxon>
        <taxon>Agaricomycotina</taxon>
        <taxon>Agaricomycetes</taxon>
        <taxon>Agaricomycetidae</taxon>
        <taxon>Agaricales</taxon>
        <taxon>Marasmiineae</taxon>
        <taxon>Mycenaceae</taxon>
        <taxon>Mycena</taxon>
    </lineage>
</organism>
<proteinExistence type="predicted"/>
<gene>
    <name evidence="1" type="ORF">B0H17DRAFT_1093414</name>
</gene>
<sequence length="61" mass="6417">MRTLPPPGPGASPFSCLAAGHTLARLRRVIRTATGDGADGDRSIAILRIVSEQCTIADWVT</sequence>
<dbReference type="AlphaFoldDB" id="A0AAD7CTA3"/>
<accession>A0AAD7CTA3</accession>
<name>A0AAD7CTA3_MYCRO</name>
<dbReference type="EMBL" id="JARKIE010000239">
    <property type="protein sequence ID" value="KAJ7662492.1"/>
    <property type="molecule type" value="Genomic_DNA"/>
</dbReference>